<evidence type="ECO:0000256" key="1">
    <source>
        <dbReference type="SAM" id="MobiDB-lite"/>
    </source>
</evidence>
<feature type="region of interest" description="Disordered" evidence="1">
    <location>
        <begin position="1"/>
        <end position="124"/>
    </location>
</feature>
<evidence type="ECO:0000313" key="3">
    <source>
        <dbReference type="Proteomes" id="UP001293254"/>
    </source>
</evidence>
<comment type="caution">
    <text evidence="2">The sequence shown here is derived from an EMBL/GenBank/DDBJ whole genome shotgun (WGS) entry which is preliminary data.</text>
</comment>
<feature type="region of interest" description="Disordered" evidence="1">
    <location>
        <begin position="139"/>
        <end position="158"/>
    </location>
</feature>
<dbReference type="EMBL" id="JACGWO010000003">
    <property type="protein sequence ID" value="KAK4433349.1"/>
    <property type="molecule type" value="Genomic_DNA"/>
</dbReference>
<reference evidence="2" key="2">
    <citation type="journal article" date="2024" name="Plant">
        <title>Genomic evolution and insights into agronomic trait innovations of Sesamum species.</title>
        <authorList>
            <person name="Miao H."/>
            <person name="Wang L."/>
            <person name="Qu L."/>
            <person name="Liu H."/>
            <person name="Sun Y."/>
            <person name="Le M."/>
            <person name="Wang Q."/>
            <person name="Wei S."/>
            <person name="Zheng Y."/>
            <person name="Lin W."/>
            <person name="Duan Y."/>
            <person name="Cao H."/>
            <person name="Xiong S."/>
            <person name="Wang X."/>
            <person name="Wei L."/>
            <person name="Li C."/>
            <person name="Ma Q."/>
            <person name="Ju M."/>
            <person name="Zhao R."/>
            <person name="Li G."/>
            <person name="Mu C."/>
            <person name="Tian Q."/>
            <person name="Mei H."/>
            <person name="Zhang T."/>
            <person name="Gao T."/>
            <person name="Zhang H."/>
        </authorList>
    </citation>
    <scope>NUCLEOTIDE SEQUENCE</scope>
    <source>
        <strain evidence="2">3651</strain>
    </source>
</reference>
<accession>A0AAE1YMX4</accession>
<feature type="compositionally biased region" description="Polar residues" evidence="1">
    <location>
        <begin position="62"/>
        <end position="80"/>
    </location>
</feature>
<keyword evidence="3" id="KW-1185">Reference proteome</keyword>
<dbReference type="AlphaFoldDB" id="A0AAE1YMX4"/>
<name>A0AAE1YMX4_9LAMI</name>
<sequence length="158" mass="17083">MNVSLQCPFSSPGYPPSGNNNSNNPNNNPPSSDQPPPPPVAGASTRNQIWDIVRPRARRRPSGSNTPNIMRSSTTTSTHMATLGDKNPGRMDSLKQKWIPKDSPSTSSHPKSNLPPPTITSNSFDILSTMEVETSVELMEGDEEQQIIAQNVSSLSDT</sequence>
<feature type="compositionally biased region" description="Polar residues" evidence="1">
    <location>
        <begin position="147"/>
        <end position="158"/>
    </location>
</feature>
<feature type="compositionally biased region" description="Low complexity" evidence="1">
    <location>
        <begin position="8"/>
        <end position="31"/>
    </location>
</feature>
<organism evidence="2 3">
    <name type="scientific">Sesamum alatum</name>
    <dbReference type="NCBI Taxonomy" id="300844"/>
    <lineage>
        <taxon>Eukaryota</taxon>
        <taxon>Viridiplantae</taxon>
        <taxon>Streptophyta</taxon>
        <taxon>Embryophyta</taxon>
        <taxon>Tracheophyta</taxon>
        <taxon>Spermatophyta</taxon>
        <taxon>Magnoliopsida</taxon>
        <taxon>eudicotyledons</taxon>
        <taxon>Gunneridae</taxon>
        <taxon>Pentapetalae</taxon>
        <taxon>asterids</taxon>
        <taxon>lamiids</taxon>
        <taxon>Lamiales</taxon>
        <taxon>Pedaliaceae</taxon>
        <taxon>Sesamum</taxon>
    </lineage>
</organism>
<reference evidence="2" key="1">
    <citation type="submission" date="2020-06" db="EMBL/GenBank/DDBJ databases">
        <authorList>
            <person name="Li T."/>
            <person name="Hu X."/>
            <person name="Zhang T."/>
            <person name="Song X."/>
            <person name="Zhang H."/>
            <person name="Dai N."/>
            <person name="Sheng W."/>
            <person name="Hou X."/>
            <person name="Wei L."/>
        </authorList>
    </citation>
    <scope>NUCLEOTIDE SEQUENCE</scope>
    <source>
        <strain evidence="2">3651</strain>
        <tissue evidence="2">Leaf</tissue>
    </source>
</reference>
<gene>
    <name evidence="2" type="ORF">Salat_1097200</name>
</gene>
<evidence type="ECO:0000313" key="2">
    <source>
        <dbReference type="EMBL" id="KAK4433349.1"/>
    </source>
</evidence>
<proteinExistence type="predicted"/>
<protein>
    <submittedName>
        <fullName evidence="2">Uncharacterized protein</fullName>
    </submittedName>
</protein>
<dbReference type="Proteomes" id="UP001293254">
    <property type="component" value="Unassembled WGS sequence"/>
</dbReference>